<dbReference type="Gene3D" id="3.30.300.20">
    <property type="match status" value="2"/>
</dbReference>
<dbReference type="EMBL" id="CP058998">
    <property type="protein sequence ID" value="QLJ52983.1"/>
    <property type="molecule type" value="Genomic_DNA"/>
</dbReference>
<dbReference type="PANTHER" id="PTHR22648">
    <property type="entry name" value="TRANSCRIPTION TERMINATION FACTOR NUSA"/>
    <property type="match status" value="1"/>
</dbReference>
<dbReference type="InterPro" id="IPR010212">
    <property type="entry name" value="NusA_arc"/>
</dbReference>
<keyword evidence="2 6" id="KW-0963">Cytoplasm</keyword>
<dbReference type="Proteomes" id="UP000510821">
    <property type="component" value="Chromosome"/>
</dbReference>
<organism evidence="10 11">
    <name type="scientific">Fermentimicrarchaeum limneticum</name>
    <dbReference type="NCBI Taxonomy" id="2795018"/>
    <lineage>
        <taxon>Archaea</taxon>
        <taxon>Candidatus Micrarchaeota</taxon>
        <taxon>Candidatus Fermentimicrarchaeales</taxon>
        <taxon>Candidatus Fermentimicrarchaeaceae</taxon>
        <taxon>Candidatus Fermentimicrarchaeum</taxon>
    </lineage>
</organism>
<name>A0A7D6BQL8_FERL1</name>
<dbReference type="SUPFAM" id="SSF54814">
    <property type="entry name" value="Prokaryotic type KH domain (KH-domain type II)"/>
    <property type="match status" value="2"/>
</dbReference>
<dbReference type="InterPro" id="IPR058582">
    <property type="entry name" value="KH_NusA_2nd"/>
</dbReference>
<comment type="subcellular location">
    <subcellularLocation>
        <location evidence="6">Cytoplasm</location>
    </subcellularLocation>
</comment>
<proteinExistence type="inferred from homology"/>
<evidence type="ECO:0000256" key="5">
    <source>
        <dbReference type="ARBA" id="ARBA00023163"/>
    </source>
</evidence>
<dbReference type="GO" id="GO:0031564">
    <property type="term" value="P:transcription antitermination"/>
    <property type="evidence" value="ECO:0007669"/>
    <property type="project" value="InterPro"/>
</dbReference>
<dbReference type="GO" id="GO:0005829">
    <property type="term" value="C:cytosol"/>
    <property type="evidence" value="ECO:0007669"/>
    <property type="project" value="TreeGrafter"/>
</dbReference>
<accession>A0A7D6BQL8</accession>
<reference evidence="11" key="1">
    <citation type="submission" date="2020-07" db="EMBL/GenBank/DDBJ databases">
        <title>Metabolic diversity and evolutionary history of the archaeal phylum ###Micrarchaeota### uncovered from a freshwater lake metagenome.</title>
        <authorList>
            <person name="Kadnikov V.V."/>
            <person name="Savvichev A.S."/>
            <person name="Mardanov A.V."/>
            <person name="Beletsky A.V."/>
            <person name="Chupakov A.V."/>
            <person name="Kokryatskaya N.M."/>
            <person name="Pimenov N.V."/>
            <person name="Ravin N.V."/>
        </authorList>
    </citation>
    <scope>NUCLEOTIDE SEQUENCE [LARGE SCALE GENOMIC DNA]</scope>
</reference>
<evidence type="ECO:0000256" key="1">
    <source>
        <dbReference type="ARBA" id="ARBA00022472"/>
    </source>
</evidence>
<dbReference type="InterPro" id="IPR009019">
    <property type="entry name" value="KH_sf_prok-type"/>
</dbReference>
<sequence length="137" mass="15525">MKLTNDEIKCISLFQQLTGASVRDCVIDKDSAVFVVSEGELGRAIGKGGSAIMRVKDAFRRRIEVVEHAEDPERFVRNIFSAVEIKNLKIDENPGGKVIYVTVDPRDRGMAIGRNGDRVKMARMLMQRYFEMDVKLF</sequence>
<dbReference type="PROSITE" id="PS50084">
    <property type="entry name" value="KH_TYPE_1"/>
    <property type="match status" value="1"/>
</dbReference>
<dbReference type="AlphaFoldDB" id="A0A7D6BQL8"/>
<gene>
    <name evidence="6" type="primary">nusA</name>
    <name evidence="10" type="ORF">Sv326_0808</name>
</gene>
<evidence type="ECO:0000259" key="9">
    <source>
        <dbReference type="Pfam" id="PF26594"/>
    </source>
</evidence>
<evidence type="ECO:0000256" key="3">
    <source>
        <dbReference type="ARBA" id="ARBA00022884"/>
    </source>
</evidence>
<evidence type="ECO:0000259" key="8">
    <source>
        <dbReference type="Pfam" id="PF07650"/>
    </source>
</evidence>
<evidence type="ECO:0000256" key="7">
    <source>
        <dbReference type="PROSITE-ProRule" id="PRU00117"/>
    </source>
</evidence>
<dbReference type="InterPro" id="IPR015946">
    <property type="entry name" value="KH_dom-like_a/b"/>
</dbReference>
<evidence type="ECO:0000313" key="11">
    <source>
        <dbReference type="Proteomes" id="UP000510821"/>
    </source>
</evidence>
<keyword evidence="4 6" id="KW-0805">Transcription regulation</keyword>
<dbReference type="Pfam" id="PF26594">
    <property type="entry name" value="KH_NusA_2nd"/>
    <property type="match status" value="1"/>
</dbReference>
<dbReference type="InterPro" id="IPR030842">
    <property type="entry name" value="TF_NusA_bacterial"/>
</dbReference>
<dbReference type="PANTHER" id="PTHR22648:SF0">
    <property type="entry name" value="TRANSCRIPTION TERMINATION_ANTITERMINATION PROTEIN NUSA"/>
    <property type="match status" value="1"/>
</dbReference>
<dbReference type="KEGG" id="flt:Sv326_0808"/>
<dbReference type="HAMAP" id="MF_00945_A">
    <property type="entry name" value="NusA_A"/>
    <property type="match status" value="1"/>
</dbReference>
<dbReference type="NCBIfam" id="TIGR01952">
    <property type="entry name" value="nusA_arch"/>
    <property type="match status" value="1"/>
</dbReference>
<keyword evidence="1 6" id="KW-0806">Transcription termination</keyword>
<dbReference type="InterPro" id="IPR004044">
    <property type="entry name" value="KH_dom_type_2"/>
</dbReference>
<evidence type="ECO:0000313" key="10">
    <source>
        <dbReference type="EMBL" id="QLJ52983.1"/>
    </source>
</evidence>
<dbReference type="Pfam" id="PF07650">
    <property type="entry name" value="KH_2"/>
    <property type="match status" value="1"/>
</dbReference>
<dbReference type="CDD" id="cd22531">
    <property type="entry name" value="KH-II_NusA_arch_rpt2"/>
    <property type="match status" value="1"/>
</dbReference>
<comment type="function">
    <text evidence="6">Participates in transcription termination.</text>
</comment>
<keyword evidence="3 7" id="KW-0694">RNA-binding</keyword>
<keyword evidence="5 6" id="KW-0804">Transcription</keyword>
<feature type="domain" description="NusA-like second KH" evidence="9">
    <location>
        <begin position="72"/>
        <end position="132"/>
    </location>
</feature>
<dbReference type="GO" id="GO:0006353">
    <property type="term" value="P:DNA-templated transcription termination"/>
    <property type="evidence" value="ECO:0007669"/>
    <property type="project" value="UniProtKB-UniRule"/>
</dbReference>
<evidence type="ECO:0000256" key="2">
    <source>
        <dbReference type="ARBA" id="ARBA00022490"/>
    </source>
</evidence>
<protein>
    <recommendedName>
        <fullName evidence="6">Probable transcription termination protein NusA</fullName>
    </recommendedName>
</protein>
<feature type="domain" description="KH type-2" evidence="8">
    <location>
        <begin position="12"/>
        <end position="69"/>
    </location>
</feature>
<comment type="similarity">
    <text evidence="6">Belongs to the NusA family.</text>
</comment>
<evidence type="ECO:0000256" key="4">
    <source>
        <dbReference type="ARBA" id="ARBA00023015"/>
    </source>
</evidence>
<dbReference type="GO" id="GO:0003723">
    <property type="term" value="F:RNA binding"/>
    <property type="evidence" value="ECO:0007669"/>
    <property type="project" value="UniProtKB-UniRule"/>
</dbReference>
<evidence type="ECO:0000256" key="6">
    <source>
        <dbReference type="HAMAP-Rule" id="MF_00945"/>
    </source>
</evidence>